<evidence type="ECO:0000256" key="1">
    <source>
        <dbReference type="SAM" id="Phobius"/>
    </source>
</evidence>
<evidence type="ECO:0000313" key="3">
    <source>
        <dbReference type="Proteomes" id="UP000317550"/>
    </source>
</evidence>
<accession>A0A516SGI6</accession>
<keyword evidence="1" id="KW-0472">Membrane</keyword>
<proteinExistence type="predicted"/>
<dbReference type="Pfam" id="PF20064">
    <property type="entry name" value="DUF6463"/>
    <property type="match status" value="1"/>
</dbReference>
<dbReference type="KEGG" id="cari:FNU76_13205"/>
<evidence type="ECO:0008006" key="4">
    <source>
        <dbReference type="Google" id="ProtNLM"/>
    </source>
</evidence>
<dbReference type="OrthoDB" id="5189795at2"/>
<feature type="transmembrane region" description="Helical" evidence="1">
    <location>
        <begin position="81"/>
        <end position="105"/>
    </location>
</feature>
<feature type="transmembrane region" description="Helical" evidence="1">
    <location>
        <begin position="45"/>
        <end position="69"/>
    </location>
</feature>
<dbReference type="InterPro" id="IPR045590">
    <property type="entry name" value="DUF6463"/>
</dbReference>
<protein>
    <recommendedName>
        <fullName evidence="4">Molecular chaperone GroEL</fullName>
    </recommendedName>
</protein>
<name>A0A516SGI6_9NEIS</name>
<dbReference type="Proteomes" id="UP000317550">
    <property type="component" value="Chromosome"/>
</dbReference>
<evidence type="ECO:0000313" key="2">
    <source>
        <dbReference type="EMBL" id="QDQ27242.1"/>
    </source>
</evidence>
<organism evidence="2 3">
    <name type="scientific">Chitinimonas arctica</name>
    <dbReference type="NCBI Taxonomy" id="2594795"/>
    <lineage>
        <taxon>Bacteria</taxon>
        <taxon>Pseudomonadati</taxon>
        <taxon>Pseudomonadota</taxon>
        <taxon>Betaproteobacteria</taxon>
        <taxon>Neisseriales</taxon>
        <taxon>Chitinibacteraceae</taxon>
        <taxon>Chitinimonas</taxon>
    </lineage>
</organism>
<dbReference type="RefSeq" id="WP_144278635.1">
    <property type="nucleotide sequence ID" value="NZ_CP041730.1"/>
</dbReference>
<reference evidence="3" key="1">
    <citation type="submission" date="2019-07" db="EMBL/GenBank/DDBJ databases">
        <title>Chitinimonas sp. nov., isolated from Ny-Alesund, arctica soil.</title>
        <authorList>
            <person name="Xu Q."/>
            <person name="Peng F."/>
        </authorList>
    </citation>
    <scope>NUCLEOTIDE SEQUENCE [LARGE SCALE GENOMIC DNA]</scope>
    <source>
        <strain evidence="3">R3-44</strain>
    </source>
</reference>
<keyword evidence="1" id="KW-0812">Transmembrane</keyword>
<feature type="transmembrane region" description="Helical" evidence="1">
    <location>
        <begin position="7"/>
        <end position="25"/>
    </location>
</feature>
<gene>
    <name evidence="2" type="ORF">FNU76_13205</name>
</gene>
<keyword evidence="1" id="KW-1133">Transmembrane helix</keyword>
<dbReference type="EMBL" id="CP041730">
    <property type="protein sequence ID" value="QDQ27242.1"/>
    <property type="molecule type" value="Genomic_DNA"/>
</dbReference>
<keyword evidence="3" id="KW-1185">Reference proteome</keyword>
<sequence>MKHWKGRWLVGVSFIHTVFAVVVFHEVLMGVLQRGLFDTVGTDPMIGAVVWFVLFGLALFICGLAVSALEKSSSGPLPKSLGWSLLALAILGVVLMPASGFWLVFPPVIAILARRSEAKLSAAVGGSA</sequence>
<dbReference type="AlphaFoldDB" id="A0A516SGI6"/>